<accession>A0A062V5T2</accession>
<feature type="transmembrane region" description="Helical" evidence="1">
    <location>
        <begin position="58"/>
        <end position="77"/>
    </location>
</feature>
<proteinExistence type="predicted"/>
<protein>
    <recommendedName>
        <fullName evidence="4">DUF1673 family protein</fullName>
    </recommendedName>
</protein>
<organism evidence="2 3">
    <name type="scientific">Candidatus Methanoperedens nitratireducens</name>
    <dbReference type="NCBI Taxonomy" id="1392998"/>
    <lineage>
        <taxon>Archaea</taxon>
        <taxon>Methanobacteriati</taxon>
        <taxon>Methanobacteriota</taxon>
        <taxon>Stenosarchaea group</taxon>
        <taxon>Methanomicrobia</taxon>
        <taxon>Methanosarcinales</taxon>
        <taxon>ANME-2 cluster</taxon>
        <taxon>Candidatus Methanoperedentaceae</taxon>
        <taxon>Candidatus Methanoperedens</taxon>
    </lineage>
</organism>
<comment type="caution">
    <text evidence="2">The sequence shown here is derived from an EMBL/GenBank/DDBJ whole genome shotgun (WGS) entry which is preliminary data.</text>
</comment>
<dbReference type="InterPro" id="IPR012874">
    <property type="entry name" value="DUF1673_METspp"/>
</dbReference>
<evidence type="ECO:0000256" key="1">
    <source>
        <dbReference type="SAM" id="Phobius"/>
    </source>
</evidence>
<feature type="transmembrane region" description="Helical" evidence="1">
    <location>
        <begin position="157"/>
        <end position="177"/>
    </location>
</feature>
<dbReference type="Pfam" id="PF07895">
    <property type="entry name" value="DUF1673"/>
    <property type="match status" value="1"/>
</dbReference>
<dbReference type="Proteomes" id="UP000027153">
    <property type="component" value="Unassembled WGS sequence"/>
</dbReference>
<dbReference type="EMBL" id="JMIY01000002">
    <property type="protein sequence ID" value="KCZ72697.1"/>
    <property type="molecule type" value="Genomic_DNA"/>
</dbReference>
<feature type="transmembrane region" description="Helical" evidence="1">
    <location>
        <begin position="83"/>
        <end position="104"/>
    </location>
</feature>
<dbReference type="RefSeq" id="WP_048089650.1">
    <property type="nucleotide sequence ID" value="NZ_JMIY01000002.1"/>
</dbReference>
<dbReference type="OrthoDB" id="107566at2157"/>
<name>A0A062V5T2_9EURY</name>
<dbReference type="AlphaFoldDB" id="A0A062V5T2"/>
<reference evidence="2 3" key="1">
    <citation type="journal article" date="2013" name="Nature">
        <title>Anaerobic oxidation of methane coupled to nitrate reduction in a novel archaeal lineage.</title>
        <authorList>
            <person name="Haroon M.F."/>
            <person name="Hu S."/>
            <person name="Shi Y."/>
            <person name="Imelfort M."/>
            <person name="Keller J."/>
            <person name="Hugenholtz P."/>
            <person name="Yuan Z."/>
            <person name="Tyson G.W."/>
        </authorList>
    </citation>
    <scope>NUCLEOTIDE SEQUENCE [LARGE SCALE GENOMIC DNA]</scope>
    <source>
        <strain evidence="2 3">ANME-2d</strain>
    </source>
</reference>
<sequence>MKTFSENIRKIMGWCPNAGALTIRKSVQFDDLAVNAPDSGGELTHITAGWWNKYHNRILFNSVIATLGAIYFFTLSGKDNMNFFLAGLIAGIISSIVFGITEWRRLNKAAAGEFRELQITRRKKVINYIIIFGSIAVIIFVIVFFRVKTGIRISGYYAFISGLFLFVWTQYLEVVYWERKNRKTLIVEKTSFYAVDTGGRK</sequence>
<keyword evidence="1" id="KW-0812">Transmembrane</keyword>
<gene>
    <name evidence="2" type="ORF">ANME2D_01128</name>
</gene>
<keyword evidence="1" id="KW-1133">Transmembrane helix</keyword>
<evidence type="ECO:0000313" key="2">
    <source>
        <dbReference type="EMBL" id="KCZ72697.1"/>
    </source>
</evidence>
<keyword evidence="3" id="KW-1185">Reference proteome</keyword>
<evidence type="ECO:0008006" key="4">
    <source>
        <dbReference type="Google" id="ProtNLM"/>
    </source>
</evidence>
<evidence type="ECO:0000313" key="3">
    <source>
        <dbReference type="Proteomes" id="UP000027153"/>
    </source>
</evidence>
<keyword evidence="1" id="KW-0472">Membrane</keyword>
<feature type="transmembrane region" description="Helical" evidence="1">
    <location>
        <begin position="125"/>
        <end position="145"/>
    </location>
</feature>